<keyword evidence="2" id="KW-0813">Transport</keyword>
<keyword evidence="3 6" id="KW-0812">Transmembrane</keyword>
<keyword evidence="8" id="KW-1185">Reference proteome</keyword>
<evidence type="ECO:0000256" key="5">
    <source>
        <dbReference type="ARBA" id="ARBA00023136"/>
    </source>
</evidence>
<evidence type="ECO:0000256" key="4">
    <source>
        <dbReference type="ARBA" id="ARBA00022989"/>
    </source>
</evidence>
<dbReference type="SUPFAM" id="SSF103473">
    <property type="entry name" value="MFS general substrate transporter"/>
    <property type="match status" value="1"/>
</dbReference>
<evidence type="ECO:0000313" key="8">
    <source>
        <dbReference type="Proteomes" id="UP000527355"/>
    </source>
</evidence>
<accession>A0A7J7R3Z2</accession>
<feature type="transmembrane region" description="Helical" evidence="6">
    <location>
        <begin position="58"/>
        <end position="88"/>
    </location>
</feature>
<protein>
    <submittedName>
        <fullName evidence="7">Major facilitator superfamily domain containing 3</fullName>
    </submittedName>
</protein>
<organism evidence="7 8">
    <name type="scientific">Myotis myotis</name>
    <name type="common">Greater mouse-eared bat</name>
    <name type="synonym">Vespertilio myotis</name>
    <dbReference type="NCBI Taxonomy" id="51298"/>
    <lineage>
        <taxon>Eukaryota</taxon>
        <taxon>Metazoa</taxon>
        <taxon>Chordata</taxon>
        <taxon>Craniata</taxon>
        <taxon>Vertebrata</taxon>
        <taxon>Euteleostomi</taxon>
        <taxon>Mammalia</taxon>
        <taxon>Eutheria</taxon>
        <taxon>Laurasiatheria</taxon>
        <taxon>Chiroptera</taxon>
        <taxon>Yangochiroptera</taxon>
        <taxon>Vespertilionidae</taxon>
        <taxon>Myotis</taxon>
    </lineage>
</organism>
<reference evidence="7 8" key="1">
    <citation type="journal article" date="2020" name="Nature">
        <title>Six reference-quality genomes reveal evolution of bat adaptations.</title>
        <authorList>
            <person name="Jebb D."/>
            <person name="Huang Z."/>
            <person name="Pippel M."/>
            <person name="Hughes G.M."/>
            <person name="Lavrichenko K."/>
            <person name="Devanna P."/>
            <person name="Winkler S."/>
            <person name="Jermiin L.S."/>
            <person name="Skirmuntt E.C."/>
            <person name="Katzourakis A."/>
            <person name="Burkitt-Gray L."/>
            <person name="Ray D.A."/>
            <person name="Sullivan K.A.M."/>
            <person name="Roscito J.G."/>
            <person name="Kirilenko B.M."/>
            <person name="Davalos L.M."/>
            <person name="Corthals A.P."/>
            <person name="Power M.L."/>
            <person name="Jones G."/>
            <person name="Ransome R.D."/>
            <person name="Dechmann D.K.N."/>
            <person name="Locatelli A.G."/>
            <person name="Puechmaille S.J."/>
            <person name="Fedrigo O."/>
            <person name="Jarvis E.D."/>
            <person name="Hiller M."/>
            <person name="Vernes S.C."/>
            <person name="Myers E.W."/>
            <person name="Teeling E.C."/>
        </authorList>
    </citation>
    <scope>NUCLEOTIDE SEQUENCE [LARGE SCALE GENOMIC DNA]</scope>
    <source>
        <strain evidence="7">MMyoMyo1</strain>
        <tissue evidence="7">Flight muscle</tissue>
    </source>
</reference>
<dbReference type="EMBL" id="JABWUV010000038">
    <property type="protein sequence ID" value="KAF6270812.1"/>
    <property type="molecule type" value="Genomic_DNA"/>
</dbReference>
<keyword evidence="4 6" id="KW-1133">Transmembrane helix</keyword>
<dbReference type="PANTHER" id="PTHR12778">
    <property type="entry name" value="SOLUTE CARRIER FAMILY 33 ACETYL-COA TRANSPORTER -RELATED"/>
    <property type="match status" value="1"/>
</dbReference>
<keyword evidence="5 6" id="KW-0472">Membrane</keyword>
<dbReference type="InterPro" id="IPR004752">
    <property type="entry name" value="AmpG_permease/AT-1"/>
</dbReference>
<evidence type="ECO:0000256" key="6">
    <source>
        <dbReference type="SAM" id="Phobius"/>
    </source>
</evidence>
<sequence>MACSIAGSSLGGALLSGHRKLLPLLRSVLQFRLGGLACQSTLLFYLDTPWARLDPGTVLRGAVLLSLCLQHFLGGLVTTATFTLMMCCSQLAPSALQATHYSLLATLELLGKLLLGTLAGALADSLGLHFCFSLFLALSAIPILYLSLAPRALA</sequence>
<dbReference type="InterPro" id="IPR036259">
    <property type="entry name" value="MFS_trans_sf"/>
</dbReference>
<evidence type="ECO:0000313" key="7">
    <source>
        <dbReference type="EMBL" id="KAF6270812.1"/>
    </source>
</evidence>
<proteinExistence type="predicted"/>
<evidence type="ECO:0000256" key="1">
    <source>
        <dbReference type="ARBA" id="ARBA00004141"/>
    </source>
</evidence>
<dbReference type="GO" id="GO:0016020">
    <property type="term" value="C:membrane"/>
    <property type="evidence" value="ECO:0007669"/>
    <property type="project" value="UniProtKB-SubCell"/>
</dbReference>
<dbReference type="Proteomes" id="UP000527355">
    <property type="component" value="Unassembled WGS sequence"/>
</dbReference>
<gene>
    <name evidence="7" type="ORF">mMyoMyo1_013032</name>
</gene>
<comment type="subcellular location">
    <subcellularLocation>
        <location evidence="1">Membrane</location>
        <topology evidence="1">Multi-pass membrane protein</topology>
    </subcellularLocation>
</comment>
<name>A0A7J7R3Z2_MYOMY</name>
<dbReference type="AlphaFoldDB" id="A0A7J7R3Z2"/>
<evidence type="ECO:0000256" key="2">
    <source>
        <dbReference type="ARBA" id="ARBA00022448"/>
    </source>
</evidence>
<dbReference type="PANTHER" id="PTHR12778:SF10">
    <property type="entry name" value="MAJOR FACILITATOR SUPERFAMILY DOMAIN-CONTAINING PROTEIN 3"/>
    <property type="match status" value="1"/>
</dbReference>
<dbReference type="VEuPathDB" id="HostDB:GeneID_118653144"/>
<feature type="transmembrane region" description="Helical" evidence="6">
    <location>
        <begin position="127"/>
        <end position="148"/>
    </location>
</feature>
<evidence type="ECO:0000256" key="3">
    <source>
        <dbReference type="ARBA" id="ARBA00022692"/>
    </source>
</evidence>
<comment type="caution">
    <text evidence="7">The sequence shown here is derived from an EMBL/GenBank/DDBJ whole genome shotgun (WGS) entry which is preliminary data.</text>
</comment>